<dbReference type="AlphaFoldDB" id="A0A1F4USB4"/>
<dbReference type="STRING" id="1802617.A2886_00275"/>
<keyword evidence="1" id="KW-0472">Membrane</keyword>
<accession>A0A1F4USB4</accession>
<dbReference type="InterPro" id="IPR043993">
    <property type="entry name" value="T4SS_pilin"/>
</dbReference>
<gene>
    <name evidence="2" type="ORF">A2886_00275</name>
</gene>
<feature type="transmembrane region" description="Helical" evidence="1">
    <location>
        <begin position="12"/>
        <end position="28"/>
    </location>
</feature>
<evidence type="ECO:0000313" key="3">
    <source>
        <dbReference type="Proteomes" id="UP000176608"/>
    </source>
</evidence>
<sequence length="202" mass="21218">MNALYQSKSVRVFLFVSILLIVFFSLSTKEFALGASCNAQTEATCRQTCDTLNQSFVACCMTNSGHFECQCSGDPPINCGGTGGTPACNQACSAACIAGGYIGGQCDASGNCRCTGPQPPTPGDPDAFETFINIIFDILLPISIIIGVLLIGRAGYMLMTSQGDPARTQEGKEHLTSAIMGLLFVLLAIGILQTIVKTLIVN</sequence>
<organism evidence="2 3">
    <name type="scientific">candidate division WWE3 bacterium RIFCSPHIGHO2_01_FULL_42_13</name>
    <dbReference type="NCBI Taxonomy" id="1802617"/>
    <lineage>
        <taxon>Bacteria</taxon>
        <taxon>Katanobacteria</taxon>
    </lineage>
</organism>
<proteinExistence type="predicted"/>
<keyword evidence="1" id="KW-1133">Transmembrane helix</keyword>
<dbReference type="EMBL" id="MEVA01000003">
    <property type="protein sequence ID" value="OGC47809.1"/>
    <property type="molecule type" value="Genomic_DNA"/>
</dbReference>
<dbReference type="Proteomes" id="UP000176608">
    <property type="component" value="Unassembled WGS sequence"/>
</dbReference>
<evidence type="ECO:0000256" key="1">
    <source>
        <dbReference type="SAM" id="Phobius"/>
    </source>
</evidence>
<evidence type="ECO:0000313" key="2">
    <source>
        <dbReference type="EMBL" id="OGC47809.1"/>
    </source>
</evidence>
<feature type="transmembrane region" description="Helical" evidence="1">
    <location>
        <begin position="131"/>
        <end position="154"/>
    </location>
</feature>
<feature type="transmembrane region" description="Helical" evidence="1">
    <location>
        <begin position="175"/>
        <end position="196"/>
    </location>
</feature>
<comment type="caution">
    <text evidence="2">The sequence shown here is derived from an EMBL/GenBank/DDBJ whole genome shotgun (WGS) entry which is preliminary data.</text>
</comment>
<keyword evidence="1" id="KW-0812">Transmembrane</keyword>
<name>A0A1F4USB4_UNCKA</name>
<dbReference type="Pfam" id="PF18895">
    <property type="entry name" value="T4SS_pilin"/>
    <property type="match status" value="1"/>
</dbReference>
<protein>
    <submittedName>
        <fullName evidence="2">Uncharacterized protein</fullName>
    </submittedName>
</protein>
<reference evidence="2 3" key="1">
    <citation type="journal article" date="2016" name="Nat. Commun.">
        <title>Thousands of microbial genomes shed light on interconnected biogeochemical processes in an aquifer system.</title>
        <authorList>
            <person name="Anantharaman K."/>
            <person name="Brown C.T."/>
            <person name="Hug L.A."/>
            <person name="Sharon I."/>
            <person name="Castelle C.J."/>
            <person name="Probst A.J."/>
            <person name="Thomas B.C."/>
            <person name="Singh A."/>
            <person name="Wilkins M.J."/>
            <person name="Karaoz U."/>
            <person name="Brodie E.L."/>
            <person name="Williams K.H."/>
            <person name="Hubbard S.S."/>
            <person name="Banfield J.F."/>
        </authorList>
    </citation>
    <scope>NUCLEOTIDE SEQUENCE [LARGE SCALE GENOMIC DNA]</scope>
</reference>